<protein>
    <recommendedName>
        <fullName evidence="2">VOC domain-containing protein</fullName>
    </recommendedName>
</protein>
<gene>
    <name evidence="3" type="ORF">NW762_012817</name>
</gene>
<dbReference type="GO" id="GO:0004493">
    <property type="term" value="F:methylmalonyl-CoA epimerase activity"/>
    <property type="evidence" value="ECO:0007669"/>
    <property type="project" value="TreeGrafter"/>
</dbReference>
<dbReference type="PANTHER" id="PTHR43048:SF6">
    <property type="entry name" value="BLR8189 PROTEIN"/>
    <property type="match status" value="1"/>
</dbReference>
<reference evidence="3" key="1">
    <citation type="submission" date="2022-09" db="EMBL/GenBank/DDBJ databases">
        <title>Fusarium specimens isolated from Avocado Roots.</title>
        <authorList>
            <person name="Stajich J."/>
            <person name="Roper C."/>
            <person name="Heimlech-Rivalta G."/>
        </authorList>
    </citation>
    <scope>NUCLEOTIDE SEQUENCE</scope>
    <source>
        <strain evidence="3">CF00136</strain>
    </source>
</reference>
<dbReference type="Gene3D" id="3.10.180.10">
    <property type="entry name" value="2,3-Dihydroxybiphenyl 1,2-Dioxygenase, domain 1"/>
    <property type="match status" value="1"/>
</dbReference>
<comment type="caution">
    <text evidence="3">The sequence shown here is derived from an EMBL/GenBank/DDBJ whole genome shotgun (WGS) entry which is preliminary data.</text>
</comment>
<dbReference type="Proteomes" id="UP001152049">
    <property type="component" value="Unassembled WGS sequence"/>
</dbReference>
<feature type="domain" description="VOC" evidence="2">
    <location>
        <begin position="11"/>
        <end position="156"/>
    </location>
</feature>
<dbReference type="GO" id="GO:0046491">
    <property type="term" value="P:L-methylmalonyl-CoA metabolic process"/>
    <property type="evidence" value="ECO:0007669"/>
    <property type="project" value="TreeGrafter"/>
</dbReference>
<evidence type="ECO:0000313" key="3">
    <source>
        <dbReference type="EMBL" id="KAJ4248480.1"/>
    </source>
</evidence>
<dbReference type="EMBL" id="JAOQAZ010000036">
    <property type="protein sequence ID" value="KAJ4248480.1"/>
    <property type="molecule type" value="Genomic_DNA"/>
</dbReference>
<dbReference type="PANTHER" id="PTHR43048">
    <property type="entry name" value="METHYLMALONYL-COA EPIMERASE"/>
    <property type="match status" value="1"/>
</dbReference>
<proteinExistence type="predicted"/>
<dbReference type="AlphaFoldDB" id="A0A9W8RM10"/>
<evidence type="ECO:0000256" key="1">
    <source>
        <dbReference type="ARBA" id="ARBA00022723"/>
    </source>
</evidence>
<accession>A0A9W8RM10</accession>
<dbReference type="InterPro" id="IPR051785">
    <property type="entry name" value="MMCE/EMCE_epimerase"/>
</dbReference>
<organism evidence="3 4">
    <name type="scientific">Fusarium torreyae</name>
    <dbReference type="NCBI Taxonomy" id="1237075"/>
    <lineage>
        <taxon>Eukaryota</taxon>
        <taxon>Fungi</taxon>
        <taxon>Dikarya</taxon>
        <taxon>Ascomycota</taxon>
        <taxon>Pezizomycotina</taxon>
        <taxon>Sordariomycetes</taxon>
        <taxon>Hypocreomycetidae</taxon>
        <taxon>Hypocreales</taxon>
        <taxon>Nectriaceae</taxon>
        <taxon>Fusarium</taxon>
    </lineage>
</organism>
<dbReference type="Pfam" id="PF00903">
    <property type="entry name" value="Glyoxalase"/>
    <property type="match status" value="1"/>
</dbReference>
<sequence>MSRTPPRYNRPFNHIGVSVSDAKATVDWYTKVMGFQLLGDIYHIKRSEHPNDAIFRIYPDSLHEVKLARMATGNGVGFEIFEFVNPRFKAAKEFEYERAGVFHICVTDADPEGLVKKVEAEGGKKIGETVDPSGKGEITCLYLADPWGNVIEVIDVGFEVMGCKAKL</sequence>
<dbReference type="SUPFAM" id="SSF54593">
    <property type="entry name" value="Glyoxalase/Bleomycin resistance protein/Dihydroxybiphenyl dioxygenase"/>
    <property type="match status" value="1"/>
</dbReference>
<dbReference type="InterPro" id="IPR037523">
    <property type="entry name" value="VOC_core"/>
</dbReference>
<dbReference type="PROSITE" id="PS51819">
    <property type="entry name" value="VOC"/>
    <property type="match status" value="1"/>
</dbReference>
<dbReference type="InterPro" id="IPR029068">
    <property type="entry name" value="Glyas_Bleomycin-R_OHBP_Dase"/>
</dbReference>
<evidence type="ECO:0000313" key="4">
    <source>
        <dbReference type="Proteomes" id="UP001152049"/>
    </source>
</evidence>
<dbReference type="GO" id="GO:0046872">
    <property type="term" value="F:metal ion binding"/>
    <property type="evidence" value="ECO:0007669"/>
    <property type="project" value="UniProtKB-KW"/>
</dbReference>
<evidence type="ECO:0000259" key="2">
    <source>
        <dbReference type="PROSITE" id="PS51819"/>
    </source>
</evidence>
<dbReference type="OrthoDB" id="16820at2759"/>
<keyword evidence="1" id="KW-0479">Metal-binding</keyword>
<name>A0A9W8RM10_9HYPO</name>
<dbReference type="InterPro" id="IPR004360">
    <property type="entry name" value="Glyas_Fos-R_dOase_dom"/>
</dbReference>
<keyword evidence="4" id="KW-1185">Reference proteome</keyword>